<keyword evidence="3" id="KW-1185">Reference proteome</keyword>
<evidence type="ECO:0000313" key="2">
    <source>
        <dbReference type="EMBL" id="KAJ7029189.1"/>
    </source>
</evidence>
<dbReference type="AlphaFoldDB" id="A0AAD6SKG4"/>
<dbReference type="EMBL" id="JARJCM010000104">
    <property type="protein sequence ID" value="KAJ7029189.1"/>
    <property type="molecule type" value="Genomic_DNA"/>
</dbReference>
<reference evidence="2" key="1">
    <citation type="submission" date="2023-03" db="EMBL/GenBank/DDBJ databases">
        <title>Massive genome expansion in bonnet fungi (Mycena s.s.) driven by repeated elements and novel gene families across ecological guilds.</title>
        <authorList>
            <consortium name="Lawrence Berkeley National Laboratory"/>
            <person name="Harder C.B."/>
            <person name="Miyauchi S."/>
            <person name="Viragh M."/>
            <person name="Kuo A."/>
            <person name="Thoen E."/>
            <person name="Andreopoulos B."/>
            <person name="Lu D."/>
            <person name="Skrede I."/>
            <person name="Drula E."/>
            <person name="Henrissat B."/>
            <person name="Morin E."/>
            <person name="Kohler A."/>
            <person name="Barry K."/>
            <person name="LaButti K."/>
            <person name="Morin E."/>
            <person name="Salamov A."/>
            <person name="Lipzen A."/>
            <person name="Mereny Z."/>
            <person name="Hegedus B."/>
            <person name="Baldrian P."/>
            <person name="Stursova M."/>
            <person name="Weitz H."/>
            <person name="Taylor A."/>
            <person name="Grigoriev I.V."/>
            <person name="Nagy L.G."/>
            <person name="Martin F."/>
            <person name="Kauserud H."/>
        </authorList>
    </citation>
    <scope>NUCLEOTIDE SEQUENCE</scope>
    <source>
        <strain evidence="2">CBHHK200</strain>
    </source>
</reference>
<evidence type="ECO:0000256" key="1">
    <source>
        <dbReference type="SAM" id="MobiDB-lite"/>
    </source>
</evidence>
<comment type="caution">
    <text evidence="2">The sequence shown here is derived from an EMBL/GenBank/DDBJ whole genome shotgun (WGS) entry which is preliminary data.</text>
</comment>
<feature type="compositionally biased region" description="Basic and acidic residues" evidence="1">
    <location>
        <begin position="53"/>
        <end position="107"/>
    </location>
</feature>
<feature type="compositionally biased region" description="Basic and acidic residues" evidence="1">
    <location>
        <begin position="114"/>
        <end position="123"/>
    </location>
</feature>
<feature type="compositionally biased region" description="Basic and acidic residues" evidence="1">
    <location>
        <begin position="139"/>
        <end position="154"/>
    </location>
</feature>
<feature type="compositionally biased region" description="Acidic residues" evidence="1">
    <location>
        <begin position="218"/>
        <end position="239"/>
    </location>
</feature>
<accession>A0AAD6SKG4</accession>
<feature type="region of interest" description="Disordered" evidence="1">
    <location>
        <begin position="42"/>
        <end position="256"/>
    </location>
</feature>
<dbReference type="Proteomes" id="UP001218188">
    <property type="component" value="Unassembled WGS sequence"/>
</dbReference>
<feature type="compositionally biased region" description="Basic and acidic residues" evidence="1">
    <location>
        <begin position="162"/>
        <end position="192"/>
    </location>
</feature>
<gene>
    <name evidence="2" type="ORF">C8F04DRAFT_1265253</name>
</gene>
<evidence type="ECO:0000313" key="3">
    <source>
        <dbReference type="Proteomes" id="UP001218188"/>
    </source>
</evidence>
<feature type="compositionally biased region" description="Acidic residues" evidence="1">
    <location>
        <begin position="42"/>
        <end position="52"/>
    </location>
</feature>
<proteinExistence type="predicted"/>
<sequence length="333" mass="38671">MGVIVIVPIAVLFATGVLKKVISVFTSHTIASVLLVPIAKEEECEEEDEEDEQQRLIAERVERQREEVHEAREKREREREEDRRQREKENENRRRQQEQGDKGEQPRKQGKSQNRGDQHENGRDPGNVGKAKGYVLLDPGKEHEHDRDRDRDVEPQILPPRPRSETDKGQGRSRGQDRRGDQQAYKVLDKHRAQNRAVHASDADRLAAYAQKQRAVEETTEEDGEEEGDDDDNDDEEEEGVKKKRKTRTSTGELTPDMESFYPKFFRKVIKICKPQAFEYLLNGRMWAQQAQFLNRANKWLTDAISYCQDELGLLMPEGIWEECQLRGEARAV</sequence>
<protein>
    <submittedName>
        <fullName evidence="2">Uncharacterized protein</fullName>
    </submittedName>
</protein>
<organism evidence="2 3">
    <name type="scientific">Mycena alexandri</name>
    <dbReference type="NCBI Taxonomy" id="1745969"/>
    <lineage>
        <taxon>Eukaryota</taxon>
        <taxon>Fungi</taxon>
        <taxon>Dikarya</taxon>
        <taxon>Basidiomycota</taxon>
        <taxon>Agaricomycotina</taxon>
        <taxon>Agaricomycetes</taxon>
        <taxon>Agaricomycetidae</taxon>
        <taxon>Agaricales</taxon>
        <taxon>Marasmiineae</taxon>
        <taxon>Mycenaceae</taxon>
        <taxon>Mycena</taxon>
    </lineage>
</organism>
<name>A0AAD6SKG4_9AGAR</name>